<reference evidence="2 3" key="1">
    <citation type="journal article" date="2013" name="Fungal Biol.">
        <title>Analysis of microsatellite markers in the genome of the plant pathogen Ceratocystis fimbriata.</title>
        <authorList>
            <person name="Simpson M.C."/>
            <person name="Wilken P.M."/>
            <person name="Coetzee M.P."/>
            <person name="Wingfield M.J."/>
            <person name="Wingfield B.D."/>
        </authorList>
    </citation>
    <scope>NUCLEOTIDE SEQUENCE [LARGE SCALE GENOMIC DNA]</scope>
    <source>
        <strain evidence="2 3">CBS 114723</strain>
    </source>
</reference>
<dbReference type="PANTHER" id="PTHR34883">
    <property type="entry name" value="SERINE-RICH PROTEIN, PUTATIVE-RELATED-RELATED"/>
    <property type="match status" value="1"/>
</dbReference>
<keyword evidence="1" id="KW-0732">Signal</keyword>
<reference evidence="2 3" key="2">
    <citation type="journal article" date="2013" name="IMA Fungus">
        <title>IMA Genome-F 1: Ceratocystis fimbriata: Draft nuclear genome sequence for the plant pathogen, Ceratocystis fimbriata.</title>
        <authorList>
            <person name="Wilken P.M."/>
            <person name="Steenkamp E.T."/>
            <person name="Wingfield M.J."/>
            <person name="de Beer Z.W."/>
            <person name="Wingfield B.D."/>
        </authorList>
    </citation>
    <scope>NUCLEOTIDE SEQUENCE [LARGE SCALE GENOMIC DNA]</scope>
    <source>
        <strain evidence="2 3">CBS 114723</strain>
    </source>
</reference>
<name>A0A2C5WTS2_9PEZI</name>
<accession>A0A2C5WTS2</accession>
<dbReference type="Proteomes" id="UP000222788">
    <property type="component" value="Unassembled WGS sequence"/>
</dbReference>
<evidence type="ECO:0000313" key="3">
    <source>
        <dbReference type="Proteomes" id="UP000222788"/>
    </source>
</evidence>
<protein>
    <recommendedName>
        <fullName evidence="4">GPI-anchored cupredoxin</fullName>
    </recommendedName>
</protein>
<evidence type="ECO:0000313" key="2">
    <source>
        <dbReference type="EMBL" id="PHH49203.1"/>
    </source>
</evidence>
<sequence length="175" mass="19420">MRFLLSILLSIAPALAAPSTKGDGKIEARGGSTRVVHVFLDKIEPAELTADVGDSVWFKFGNGINSVVQSEYDSPCHSSENGIDSGIFYNPEETLFHEEAFIIDIKNNEPIWYYNAESDNCFKHKNVAVINAPKDESQTLLDYSNRVSSAANPNKFHRRQGGGIIELRNSERWGS</sequence>
<feature type="signal peptide" evidence="1">
    <location>
        <begin position="1"/>
        <end position="16"/>
    </location>
</feature>
<dbReference type="SUPFAM" id="SSF49503">
    <property type="entry name" value="Cupredoxins"/>
    <property type="match status" value="1"/>
</dbReference>
<dbReference type="Gene3D" id="2.60.40.420">
    <property type="entry name" value="Cupredoxins - blue copper proteins"/>
    <property type="match status" value="1"/>
</dbReference>
<dbReference type="OrthoDB" id="2331100at2759"/>
<dbReference type="EMBL" id="APWK03000245">
    <property type="protein sequence ID" value="PHH49203.1"/>
    <property type="molecule type" value="Genomic_DNA"/>
</dbReference>
<dbReference type="PANTHER" id="PTHR34883:SF15">
    <property type="entry name" value="EXTRACELLULAR SERINE-RICH PROTEIN"/>
    <property type="match status" value="1"/>
</dbReference>
<evidence type="ECO:0008006" key="4">
    <source>
        <dbReference type="Google" id="ProtNLM"/>
    </source>
</evidence>
<evidence type="ECO:0000256" key="1">
    <source>
        <dbReference type="SAM" id="SignalP"/>
    </source>
</evidence>
<keyword evidence="3" id="KW-1185">Reference proteome</keyword>
<dbReference type="InterPro" id="IPR052953">
    <property type="entry name" value="Ser-rich/MCO-related"/>
</dbReference>
<dbReference type="InterPro" id="IPR008972">
    <property type="entry name" value="Cupredoxin"/>
</dbReference>
<dbReference type="AlphaFoldDB" id="A0A2C5WTS2"/>
<feature type="chain" id="PRO_5013242630" description="GPI-anchored cupredoxin" evidence="1">
    <location>
        <begin position="17"/>
        <end position="175"/>
    </location>
</feature>
<proteinExistence type="predicted"/>
<comment type="caution">
    <text evidence="2">The sequence shown here is derived from an EMBL/GenBank/DDBJ whole genome shotgun (WGS) entry which is preliminary data.</text>
</comment>
<gene>
    <name evidence="2" type="ORF">CFIMG_007880RA00001</name>
</gene>
<organism evidence="2 3">
    <name type="scientific">Ceratocystis fimbriata CBS 114723</name>
    <dbReference type="NCBI Taxonomy" id="1035309"/>
    <lineage>
        <taxon>Eukaryota</taxon>
        <taxon>Fungi</taxon>
        <taxon>Dikarya</taxon>
        <taxon>Ascomycota</taxon>
        <taxon>Pezizomycotina</taxon>
        <taxon>Sordariomycetes</taxon>
        <taxon>Hypocreomycetidae</taxon>
        <taxon>Microascales</taxon>
        <taxon>Ceratocystidaceae</taxon>
        <taxon>Ceratocystis</taxon>
    </lineage>
</organism>